<dbReference type="PROSITE" id="PS00211">
    <property type="entry name" value="ABC_TRANSPORTER_1"/>
    <property type="match status" value="1"/>
</dbReference>
<feature type="domain" description="ABC transporter" evidence="6">
    <location>
        <begin position="5"/>
        <end position="239"/>
    </location>
</feature>
<dbReference type="GO" id="GO:0005524">
    <property type="term" value="F:ATP binding"/>
    <property type="evidence" value="ECO:0007669"/>
    <property type="project" value="UniProtKB-KW"/>
</dbReference>
<dbReference type="PROSITE" id="PS50893">
    <property type="entry name" value="ABC_TRANSPORTER_2"/>
    <property type="match status" value="1"/>
</dbReference>
<keyword evidence="2" id="KW-0813">Transport</keyword>
<feature type="compositionally biased region" description="Gly residues" evidence="5">
    <location>
        <begin position="242"/>
        <end position="251"/>
    </location>
</feature>
<dbReference type="CDD" id="cd03235">
    <property type="entry name" value="ABC_Metallic_Cations"/>
    <property type="match status" value="1"/>
</dbReference>
<dbReference type="Gene3D" id="3.40.50.300">
    <property type="entry name" value="P-loop containing nucleotide triphosphate hydrolases"/>
    <property type="match status" value="1"/>
</dbReference>
<dbReference type="InterPro" id="IPR017871">
    <property type="entry name" value="ABC_transporter-like_CS"/>
</dbReference>
<feature type="region of interest" description="Disordered" evidence="5">
    <location>
        <begin position="242"/>
        <end position="275"/>
    </location>
</feature>
<keyword evidence="4 7" id="KW-0067">ATP-binding</keyword>
<dbReference type="SUPFAM" id="SSF52540">
    <property type="entry name" value="P-loop containing nucleoside triphosphate hydrolases"/>
    <property type="match status" value="1"/>
</dbReference>
<evidence type="ECO:0000256" key="5">
    <source>
        <dbReference type="SAM" id="MobiDB-lite"/>
    </source>
</evidence>
<dbReference type="PANTHER" id="PTHR42734:SF5">
    <property type="entry name" value="IRON TRANSPORT SYSTEM ATP-BINDING PROTEIN HI_0361-RELATED"/>
    <property type="match status" value="1"/>
</dbReference>
<keyword evidence="3" id="KW-0547">Nucleotide-binding</keyword>
<dbReference type="InterPro" id="IPR003439">
    <property type="entry name" value="ABC_transporter-like_ATP-bd"/>
</dbReference>
<evidence type="ECO:0000256" key="1">
    <source>
        <dbReference type="ARBA" id="ARBA00005417"/>
    </source>
</evidence>
<reference evidence="7 8" key="1">
    <citation type="submission" date="2017-10" db="EMBL/GenBank/DDBJ databases">
        <title>Sequencing the genomes of 1000 actinobacteria strains.</title>
        <authorList>
            <person name="Klenk H.-P."/>
        </authorList>
    </citation>
    <scope>NUCLEOTIDE SEQUENCE [LARGE SCALE GENOMIC DNA]</scope>
    <source>
        <strain evidence="7 8">DSM 21863</strain>
    </source>
</reference>
<proteinExistence type="inferred from homology"/>
<sequence length="275" mass="28520">MTPGIEVTDVAVRYGDVVALDGVTLTVPAGRVTGLVGMNGSGKSTLFKAITGVVRPRHGTVRIAGVDPAAARRQGVVGYVPQSEDVDWSFPVSVRDVVMTGRYGHQGFTRRPRTQDRAAVDEALDRVDLAGLADRQIGQLSGGQRKRAFVARGIAQGARVLLLDEPFAGVDKRSEATIVALLRELAADGRTVLVSTHDLHALPDLADEAVLLLHRVLFHGPVADALAPHRLSAAFGLDLGPGGPGEPGGVPAGRVPGVPPSARADRLGAAAGEGS</sequence>
<dbReference type="InterPro" id="IPR003593">
    <property type="entry name" value="AAA+_ATPase"/>
</dbReference>
<evidence type="ECO:0000259" key="6">
    <source>
        <dbReference type="PROSITE" id="PS50893"/>
    </source>
</evidence>
<gene>
    <name evidence="7" type="ORF">ATJ88_2997</name>
</gene>
<comment type="caution">
    <text evidence="7">The sequence shown here is derived from an EMBL/GenBank/DDBJ whole genome shotgun (WGS) entry which is preliminary data.</text>
</comment>
<dbReference type="InterPro" id="IPR027417">
    <property type="entry name" value="P-loop_NTPase"/>
</dbReference>
<dbReference type="AlphaFoldDB" id="A0A2A9F0G6"/>
<dbReference type="PANTHER" id="PTHR42734">
    <property type="entry name" value="METAL TRANSPORT SYSTEM ATP-BINDING PROTEIN TM_0124-RELATED"/>
    <property type="match status" value="1"/>
</dbReference>
<evidence type="ECO:0000313" key="8">
    <source>
        <dbReference type="Proteomes" id="UP000224130"/>
    </source>
</evidence>
<dbReference type="OrthoDB" id="5296765at2"/>
<protein>
    <submittedName>
        <fullName evidence="7">Manganese transport system ATP-binding protein</fullName>
    </submittedName>
</protein>
<dbReference type="SMART" id="SM00382">
    <property type="entry name" value="AAA"/>
    <property type="match status" value="1"/>
</dbReference>
<evidence type="ECO:0000256" key="2">
    <source>
        <dbReference type="ARBA" id="ARBA00022448"/>
    </source>
</evidence>
<evidence type="ECO:0000256" key="4">
    <source>
        <dbReference type="ARBA" id="ARBA00022840"/>
    </source>
</evidence>
<name>A0A2A9F0G6_9MICO</name>
<evidence type="ECO:0000313" key="7">
    <source>
        <dbReference type="EMBL" id="PFG44276.1"/>
    </source>
</evidence>
<dbReference type="EMBL" id="PDJJ01000001">
    <property type="protein sequence ID" value="PFG44276.1"/>
    <property type="molecule type" value="Genomic_DNA"/>
</dbReference>
<organism evidence="7 8">
    <name type="scientific">Isoptericola jiangsuensis</name>
    <dbReference type="NCBI Taxonomy" id="548579"/>
    <lineage>
        <taxon>Bacteria</taxon>
        <taxon>Bacillati</taxon>
        <taxon>Actinomycetota</taxon>
        <taxon>Actinomycetes</taxon>
        <taxon>Micrococcales</taxon>
        <taxon>Promicromonosporaceae</taxon>
        <taxon>Isoptericola</taxon>
    </lineage>
</organism>
<dbReference type="GO" id="GO:0016887">
    <property type="term" value="F:ATP hydrolysis activity"/>
    <property type="evidence" value="ECO:0007669"/>
    <property type="project" value="InterPro"/>
</dbReference>
<dbReference type="InterPro" id="IPR050153">
    <property type="entry name" value="Metal_Ion_Import_ABC"/>
</dbReference>
<dbReference type="Pfam" id="PF00005">
    <property type="entry name" value="ABC_tran"/>
    <property type="match status" value="1"/>
</dbReference>
<comment type="similarity">
    <text evidence="1">Belongs to the ABC transporter superfamily.</text>
</comment>
<dbReference type="Proteomes" id="UP000224130">
    <property type="component" value="Unassembled WGS sequence"/>
</dbReference>
<keyword evidence="8" id="KW-1185">Reference proteome</keyword>
<evidence type="ECO:0000256" key="3">
    <source>
        <dbReference type="ARBA" id="ARBA00022741"/>
    </source>
</evidence>
<dbReference type="RefSeq" id="WP_098464503.1">
    <property type="nucleotide sequence ID" value="NZ_PDJJ01000001.1"/>
</dbReference>
<accession>A0A2A9F0G6</accession>